<dbReference type="SUPFAM" id="SSF53335">
    <property type="entry name" value="S-adenosyl-L-methionine-dependent methyltransferases"/>
    <property type="match status" value="1"/>
</dbReference>
<sequence length="376" mass="42495">MKLLATMASGFEAVTKQELHDLNYQSLNVENGKVYFEGDFNDVVKTNLWLRSADRIKIVLAEFSAVTFEELFEQVKAIAWDQWLPLDASFPVKGRSVRSQLHSEPDVQAITKKAIVDKMASIYHRRGRLPETGNLFQLEVRIVKDQVEITLDTTGDSLFKRGYRVEHGGAPLKENFAAALVLLTPWRATDPFHDPTTGSGTIAIEAALIGRHIAPGLQRHFAFENFDWFDPTSLSIAQEEARAKILPAGQMNITACDIDGTMIDVAKINANNAGVLHDIIFKQLAVKDNHLSDQNGILVANPPYGKRMQDAQKVHQLYRQMGQSFGKLTTWSKYYLSSDLDFAKYYGQKPTKRRKLYNGALQTDLFQYWGHPTYKK</sequence>
<dbReference type="GO" id="GO:0008168">
    <property type="term" value="F:methyltransferase activity"/>
    <property type="evidence" value="ECO:0007669"/>
    <property type="project" value="UniProtKB-KW"/>
</dbReference>
<proteinExistence type="predicted"/>
<evidence type="ECO:0000256" key="3">
    <source>
        <dbReference type="PROSITE-ProRule" id="PRU00529"/>
    </source>
</evidence>
<dbReference type="PROSITE" id="PS51165">
    <property type="entry name" value="THUMP"/>
    <property type="match status" value="1"/>
</dbReference>
<feature type="domain" description="THUMP" evidence="4">
    <location>
        <begin position="42"/>
        <end position="153"/>
    </location>
</feature>
<dbReference type="Pfam" id="PF01170">
    <property type="entry name" value="UPF0020"/>
    <property type="match status" value="1"/>
</dbReference>
<reference evidence="5 6" key="1">
    <citation type="journal article" date="2022" name="Int. J. Syst. Evol. Microbiol.">
        <title>Apilactobacillus apisilvae sp. nov., Nicolia spurrieriana gen. nov. sp. nov., Bombilactobacillus folatiphilus sp. nov. and Bombilactobacillus thymidiniphilus sp. nov., four new lactic acid bacterial isolates from stingless bees Tetragonula carbonaria and Austroplebeia australis.</title>
        <authorList>
            <person name="Oliphant S.A."/>
            <person name="Watson-Haigh N.S."/>
            <person name="Sumby K.M."/>
            <person name="Gardner J."/>
            <person name="Groom S."/>
            <person name="Jiranek V."/>
        </authorList>
    </citation>
    <scope>NUCLEOTIDE SEQUENCE [LARGE SCALE GENOMIC DNA]</scope>
    <source>
        <strain evidence="5 6">SG4_A1</strain>
    </source>
</reference>
<dbReference type="Gene3D" id="3.30.2130.30">
    <property type="match status" value="1"/>
</dbReference>
<dbReference type="PANTHER" id="PTHR47313:SF1">
    <property type="entry name" value="RIBOSOMAL RNA LARGE SUBUNIT METHYLTRANSFERASE K_L"/>
    <property type="match status" value="1"/>
</dbReference>
<dbReference type="PROSITE" id="PS00092">
    <property type="entry name" value="N6_MTASE"/>
    <property type="match status" value="1"/>
</dbReference>
<evidence type="ECO:0000256" key="1">
    <source>
        <dbReference type="ARBA" id="ARBA00022603"/>
    </source>
</evidence>
<evidence type="ECO:0000256" key="2">
    <source>
        <dbReference type="ARBA" id="ARBA00022679"/>
    </source>
</evidence>
<name>A0ABY4PDJ7_9LACO</name>
<dbReference type="InterPro" id="IPR054170">
    <property type="entry name" value="RlmL_1st"/>
</dbReference>
<keyword evidence="6" id="KW-1185">Reference proteome</keyword>
<dbReference type="Gene3D" id="3.40.50.150">
    <property type="entry name" value="Vaccinia Virus protein VP39"/>
    <property type="match status" value="1"/>
</dbReference>
<dbReference type="InterPro" id="IPR004114">
    <property type="entry name" value="THUMP_dom"/>
</dbReference>
<dbReference type="Proteomes" id="UP000831947">
    <property type="component" value="Chromosome"/>
</dbReference>
<organism evidence="5 6">
    <name type="scientific">Bombilactobacillus thymidiniphilus</name>
    <dbReference type="NCBI Taxonomy" id="2923363"/>
    <lineage>
        <taxon>Bacteria</taxon>
        <taxon>Bacillati</taxon>
        <taxon>Bacillota</taxon>
        <taxon>Bacilli</taxon>
        <taxon>Lactobacillales</taxon>
        <taxon>Lactobacillaceae</taxon>
        <taxon>Bombilactobacillus</taxon>
    </lineage>
</organism>
<dbReference type="Pfam" id="PF02926">
    <property type="entry name" value="THUMP"/>
    <property type="match status" value="1"/>
</dbReference>
<dbReference type="GO" id="GO:0032259">
    <property type="term" value="P:methylation"/>
    <property type="evidence" value="ECO:0007669"/>
    <property type="project" value="UniProtKB-KW"/>
</dbReference>
<dbReference type="RefSeq" id="WP_249512797.1">
    <property type="nucleotide sequence ID" value="NZ_CP093365.1"/>
</dbReference>
<dbReference type="EMBL" id="CP093365">
    <property type="protein sequence ID" value="UQS83571.1"/>
    <property type="molecule type" value="Genomic_DNA"/>
</dbReference>
<accession>A0ABY4PDJ7</accession>
<evidence type="ECO:0000259" key="4">
    <source>
        <dbReference type="PROSITE" id="PS51165"/>
    </source>
</evidence>
<dbReference type="PANTHER" id="PTHR47313">
    <property type="entry name" value="RIBOSOMAL RNA LARGE SUBUNIT METHYLTRANSFERASE K/L"/>
    <property type="match status" value="1"/>
</dbReference>
<dbReference type="SMART" id="SM00981">
    <property type="entry name" value="THUMP"/>
    <property type="match status" value="1"/>
</dbReference>
<protein>
    <submittedName>
        <fullName evidence="5">Class I SAM-dependent RNA methyltransferase</fullName>
    </submittedName>
</protein>
<keyword evidence="2" id="KW-0808">Transferase</keyword>
<dbReference type="InterPro" id="IPR002052">
    <property type="entry name" value="DNA_methylase_N6_adenine_CS"/>
</dbReference>
<keyword evidence="1 5" id="KW-0489">Methyltransferase</keyword>
<gene>
    <name evidence="5" type="ORF">MOO47_07340</name>
</gene>
<evidence type="ECO:0000313" key="5">
    <source>
        <dbReference type="EMBL" id="UQS83571.1"/>
    </source>
</evidence>
<dbReference type="Pfam" id="PF22020">
    <property type="entry name" value="RlmL_1st"/>
    <property type="match status" value="1"/>
</dbReference>
<dbReference type="InterPro" id="IPR000241">
    <property type="entry name" value="RlmKL-like_Mtase"/>
</dbReference>
<evidence type="ECO:0000313" key="6">
    <source>
        <dbReference type="Proteomes" id="UP000831947"/>
    </source>
</evidence>
<keyword evidence="3" id="KW-0694">RNA-binding</keyword>
<dbReference type="CDD" id="cd11715">
    <property type="entry name" value="THUMP_AdoMetMT"/>
    <property type="match status" value="1"/>
</dbReference>
<dbReference type="InterPro" id="IPR029063">
    <property type="entry name" value="SAM-dependent_MTases_sf"/>
</dbReference>